<accession>X1ETS6</accession>
<dbReference type="EMBL" id="BARU01000681">
    <property type="protein sequence ID" value="GAH23715.1"/>
    <property type="molecule type" value="Genomic_DNA"/>
</dbReference>
<protein>
    <recommendedName>
        <fullName evidence="1">Gingipain domain-containing protein</fullName>
    </recommendedName>
</protein>
<gene>
    <name evidence="2" type="ORF">S03H2_02119</name>
</gene>
<sequence>MENASEVVNFVRKMLVYETTDDAYLNAAGTMGSWLGFGGIQEFTKPFAELIRLGSSLYLGHHTHGFEDASIPNARDFNVVTLYDEDWWNDNETPYYDSSTAGPGDGVRWDWNSMGWSATDDLLPFLNGETKTENTTPHLLYISDHGSPEWGMVKLKTTPTTYYNCDDLSKLHNTNPFFFYDDSCQVGKFDVNNCFGEVITTMEHGAFACILNSRDGLGAEDDSLDSPSTQMTREFFHSVLGEGIFELGRAHQEAKESCIWRLGSIAWLRYVYYEVNLFGDPELRLRVTTDADPTALSVDAGISMITWSGEPVQLDPNVVNNSDPFSPLTYAWSADPNDGVVFNPNANVEDPNVTITKA</sequence>
<evidence type="ECO:0000259" key="1">
    <source>
        <dbReference type="Pfam" id="PF01364"/>
    </source>
</evidence>
<dbReference type="GO" id="GO:0008234">
    <property type="term" value="F:cysteine-type peptidase activity"/>
    <property type="evidence" value="ECO:0007669"/>
    <property type="project" value="InterPro"/>
</dbReference>
<dbReference type="Gene3D" id="3.40.50.1460">
    <property type="match status" value="1"/>
</dbReference>
<feature type="domain" description="Gingipain" evidence="1">
    <location>
        <begin position="2"/>
        <end position="285"/>
    </location>
</feature>
<dbReference type="AlphaFoldDB" id="X1ETS6"/>
<comment type="caution">
    <text evidence="2">The sequence shown here is derived from an EMBL/GenBank/DDBJ whole genome shotgun (WGS) entry which is preliminary data.</text>
</comment>
<dbReference type="Pfam" id="PF01364">
    <property type="entry name" value="Peptidase_C25"/>
    <property type="match status" value="1"/>
</dbReference>
<dbReference type="GO" id="GO:0006508">
    <property type="term" value="P:proteolysis"/>
    <property type="evidence" value="ECO:0007669"/>
    <property type="project" value="InterPro"/>
</dbReference>
<proteinExistence type="predicted"/>
<name>X1ETS6_9ZZZZ</name>
<feature type="non-terminal residue" evidence="2">
    <location>
        <position position="358"/>
    </location>
</feature>
<organism evidence="2">
    <name type="scientific">marine sediment metagenome</name>
    <dbReference type="NCBI Taxonomy" id="412755"/>
    <lineage>
        <taxon>unclassified sequences</taxon>
        <taxon>metagenomes</taxon>
        <taxon>ecological metagenomes</taxon>
    </lineage>
</organism>
<dbReference type="InterPro" id="IPR001769">
    <property type="entry name" value="Gingipain"/>
</dbReference>
<reference evidence="2" key="1">
    <citation type="journal article" date="2014" name="Front. Microbiol.">
        <title>High frequency of phylogenetically diverse reductive dehalogenase-homologous genes in deep subseafloor sedimentary metagenomes.</title>
        <authorList>
            <person name="Kawai M."/>
            <person name="Futagami T."/>
            <person name="Toyoda A."/>
            <person name="Takaki Y."/>
            <person name="Nishi S."/>
            <person name="Hori S."/>
            <person name="Arai W."/>
            <person name="Tsubouchi T."/>
            <person name="Morono Y."/>
            <person name="Uchiyama I."/>
            <person name="Ito T."/>
            <person name="Fujiyama A."/>
            <person name="Inagaki F."/>
            <person name="Takami H."/>
        </authorList>
    </citation>
    <scope>NUCLEOTIDE SEQUENCE</scope>
    <source>
        <strain evidence="2">Expedition CK06-06</strain>
    </source>
</reference>
<evidence type="ECO:0000313" key="2">
    <source>
        <dbReference type="EMBL" id="GAH23715.1"/>
    </source>
</evidence>